<name>A0AAD4BMP3_BOLED</name>
<dbReference type="Proteomes" id="UP001194468">
    <property type="component" value="Unassembled WGS sequence"/>
</dbReference>
<dbReference type="AlphaFoldDB" id="A0AAD4BMP3"/>
<reference evidence="2" key="1">
    <citation type="submission" date="2019-10" db="EMBL/GenBank/DDBJ databases">
        <authorList>
            <consortium name="DOE Joint Genome Institute"/>
            <person name="Kuo A."/>
            <person name="Miyauchi S."/>
            <person name="Kiss E."/>
            <person name="Drula E."/>
            <person name="Kohler A."/>
            <person name="Sanchez-Garcia M."/>
            <person name="Andreopoulos B."/>
            <person name="Barry K.W."/>
            <person name="Bonito G."/>
            <person name="Buee M."/>
            <person name="Carver A."/>
            <person name="Chen C."/>
            <person name="Cichocki N."/>
            <person name="Clum A."/>
            <person name="Culley D."/>
            <person name="Crous P.W."/>
            <person name="Fauchery L."/>
            <person name="Girlanda M."/>
            <person name="Hayes R."/>
            <person name="Keri Z."/>
            <person name="LaButti K."/>
            <person name="Lipzen A."/>
            <person name="Lombard V."/>
            <person name="Magnuson J."/>
            <person name="Maillard F."/>
            <person name="Morin E."/>
            <person name="Murat C."/>
            <person name="Nolan M."/>
            <person name="Ohm R."/>
            <person name="Pangilinan J."/>
            <person name="Pereira M."/>
            <person name="Perotto S."/>
            <person name="Peter M."/>
            <person name="Riley R."/>
            <person name="Sitrit Y."/>
            <person name="Stielow B."/>
            <person name="Szollosi G."/>
            <person name="Zifcakova L."/>
            <person name="Stursova M."/>
            <person name="Spatafora J.W."/>
            <person name="Tedersoo L."/>
            <person name="Vaario L.-M."/>
            <person name="Yamada A."/>
            <person name="Yan M."/>
            <person name="Wang P."/>
            <person name="Xu J."/>
            <person name="Bruns T."/>
            <person name="Baldrian P."/>
            <person name="Vilgalys R."/>
            <person name="Henrissat B."/>
            <person name="Grigoriev I.V."/>
            <person name="Hibbett D."/>
            <person name="Nagy L.G."/>
            <person name="Martin F.M."/>
        </authorList>
    </citation>
    <scope>NUCLEOTIDE SEQUENCE</scope>
    <source>
        <strain evidence="2">BED1</strain>
    </source>
</reference>
<protein>
    <submittedName>
        <fullName evidence="2">Uncharacterized protein</fullName>
    </submittedName>
</protein>
<evidence type="ECO:0000313" key="2">
    <source>
        <dbReference type="EMBL" id="KAF8434773.1"/>
    </source>
</evidence>
<comment type="caution">
    <text evidence="2">The sequence shown here is derived from an EMBL/GenBank/DDBJ whole genome shotgun (WGS) entry which is preliminary data.</text>
</comment>
<keyword evidence="3" id="KW-1185">Reference proteome</keyword>
<organism evidence="2 3">
    <name type="scientific">Boletus edulis BED1</name>
    <dbReference type="NCBI Taxonomy" id="1328754"/>
    <lineage>
        <taxon>Eukaryota</taxon>
        <taxon>Fungi</taxon>
        <taxon>Dikarya</taxon>
        <taxon>Basidiomycota</taxon>
        <taxon>Agaricomycotina</taxon>
        <taxon>Agaricomycetes</taxon>
        <taxon>Agaricomycetidae</taxon>
        <taxon>Boletales</taxon>
        <taxon>Boletineae</taxon>
        <taxon>Boletaceae</taxon>
        <taxon>Boletoideae</taxon>
        <taxon>Boletus</taxon>
    </lineage>
</organism>
<dbReference type="EMBL" id="WHUW01000027">
    <property type="protein sequence ID" value="KAF8434773.1"/>
    <property type="molecule type" value="Genomic_DNA"/>
</dbReference>
<sequence>MNESQVQEVSLAGRVPNLQDSTPKGISLGPRLFRYKYTEANFTHCRETLEHILFECDVPNNNRLGSGRTLQSKLATVAITRHAIPVHKTWTTGPRPGILASNTGEIHCVSSMQCWHQPTPLRNCATYLASLKSVPIRTLMGLVLCRPGSAQKPRLGPGFQGLRLDESQGRAPGPAKP</sequence>
<gene>
    <name evidence="2" type="ORF">L210DRAFT_3552315</name>
</gene>
<evidence type="ECO:0000313" key="3">
    <source>
        <dbReference type="Proteomes" id="UP001194468"/>
    </source>
</evidence>
<feature type="region of interest" description="Disordered" evidence="1">
    <location>
        <begin position="154"/>
        <end position="177"/>
    </location>
</feature>
<proteinExistence type="predicted"/>
<evidence type="ECO:0000256" key="1">
    <source>
        <dbReference type="SAM" id="MobiDB-lite"/>
    </source>
</evidence>
<reference evidence="2" key="2">
    <citation type="journal article" date="2020" name="Nat. Commun.">
        <title>Large-scale genome sequencing of mycorrhizal fungi provides insights into the early evolution of symbiotic traits.</title>
        <authorList>
            <person name="Miyauchi S."/>
            <person name="Kiss E."/>
            <person name="Kuo A."/>
            <person name="Drula E."/>
            <person name="Kohler A."/>
            <person name="Sanchez-Garcia M."/>
            <person name="Morin E."/>
            <person name="Andreopoulos B."/>
            <person name="Barry K.W."/>
            <person name="Bonito G."/>
            <person name="Buee M."/>
            <person name="Carver A."/>
            <person name="Chen C."/>
            <person name="Cichocki N."/>
            <person name="Clum A."/>
            <person name="Culley D."/>
            <person name="Crous P.W."/>
            <person name="Fauchery L."/>
            <person name="Girlanda M."/>
            <person name="Hayes R.D."/>
            <person name="Keri Z."/>
            <person name="LaButti K."/>
            <person name="Lipzen A."/>
            <person name="Lombard V."/>
            <person name="Magnuson J."/>
            <person name="Maillard F."/>
            <person name="Murat C."/>
            <person name="Nolan M."/>
            <person name="Ohm R.A."/>
            <person name="Pangilinan J."/>
            <person name="Pereira M.F."/>
            <person name="Perotto S."/>
            <person name="Peter M."/>
            <person name="Pfister S."/>
            <person name="Riley R."/>
            <person name="Sitrit Y."/>
            <person name="Stielow J.B."/>
            <person name="Szollosi G."/>
            <person name="Zifcakova L."/>
            <person name="Stursova M."/>
            <person name="Spatafora J.W."/>
            <person name="Tedersoo L."/>
            <person name="Vaario L.M."/>
            <person name="Yamada A."/>
            <person name="Yan M."/>
            <person name="Wang P."/>
            <person name="Xu J."/>
            <person name="Bruns T."/>
            <person name="Baldrian P."/>
            <person name="Vilgalys R."/>
            <person name="Dunand C."/>
            <person name="Henrissat B."/>
            <person name="Grigoriev I.V."/>
            <person name="Hibbett D."/>
            <person name="Nagy L.G."/>
            <person name="Martin F.M."/>
        </authorList>
    </citation>
    <scope>NUCLEOTIDE SEQUENCE</scope>
    <source>
        <strain evidence="2">BED1</strain>
    </source>
</reference>
<accession>A0AAD4BMP3</accession>